<protein>
    <recommendedName>
        <fullName evidence="5">MYND-type domain-containing protein</fullName>
    </recommendedName>
</protein>
<dbReference type="InterPro" id="IPR002893">
    <property type="entry name" value="Znf_MYND"/>
</dbReference>
<dbReference type="Proteomes" id="UP000054166">
    <property type="component" value="Unassembled WGS sequence"/>
</dbReference>
<evidence type="ECO:0000256" key="2">
    <source>
        <dbReference type="ARBA" id="ARBA00022771"/>
    </source>
</evidence>
<accession>A0A0C3B891</accession>
<evidence type="ECO:0000313" key="6">
    <source>
        <dbReference type="EMBL" id="KIM82518.1"/>
    </source>
</evidence>
<name>A0A0C3B891_PILCF</name>
<dbReference type="AlphaFoldDB" id="A0A0C3B891"/>
<evidence type="ECO:0000259" key="5">
    <source>
        <dbReference type="PROSITE" id="PS50865"/>
    </source>
</evidence>
<sequence length="261" mass="28573">MSFSVSSHEELQAIMNVTVESLAGFCGLTGGEDQQADYRSLMQQLGILQTRPMALQKKIHNEFAAKYLPALMSVYRESSGPLNAAMTMLNVISYTAYFVRFQRSSAGSDLAAIQAHRTAIDPASTLLDIDTIGEITQFLGTLLLLQGTSGITEDDKKALLSKMNKWKNIYRGTGRVAEKASERCNALLARKSGLPAGYKDVKDHIEQVVEQCGAEGCSRRQQTSGSELMQCARCKSALYCGTAHQKQAWPSHKSTCFAPTF</sequence>
<reference evidence="6 7" key="1">
    <citation type="submission" date="2014-04" db="EMBL/GenBank/DDBJ databases">
        <authorList>
            <consortium name="DOE Joint Genome Institute"/>
            <person name="Kuo A."/>
            <person name="Tarkka M."/>
            <person name="Buscot F."/>
            <person name="Kohler A."/>
            <person name="Nagy L.G."/>
            <person name="Floudas D."/>
            <person name="Copeland A."/>
            <person name="Barry K.W."/>
            <person name="Cichocki N."/>
            <person name="Veneault-Fourrey C."/>
            <person name="LaButti K."/>
            <person name="Lindquist E.A."/>
            <person name="Lipzen A."/>
            <person name="Lundell T."/>
            <person name="Morin E."/>
            <person name="Murat C."/>
            <person name="Sun H."/>
            <person name="Tunlid A."/>
            <person name="Henrissat B."/>
            <person name="Grigoriev I.V."/>
            <person name="Hibbett D.S."/>
            <person name="Martin F."/>
            <person name="Nordberg H.P."/>
            <person name="Cantor M.N."/>
            <person name="Hua S.X."/>
        </authorList>
    </citation>
    <scope>NUCLEOTIDE SEQUENCE [LARGE SCALE GENOMIC DNA]</scope>
    <source>
        <strain evidence="6 7">F 1598</strain>
    </source>
</reference>
<evidence type="ECO:0000313" key="7">
    <source>
        <dbReference type="Proteomes" id="UP000054166"/>
    </source>
</evidence>
<proteinExistence type="predicted"/>
<dbReference type="SUPFAM" id="SSF144232">
    <property type="entry name" value="HIT/MYND zinc finger-like"/>
    <property type="match status" value="1"/>
</dbReference>
<dbReference type="GO" id="GO:0008270">
    <property type="term" value="F:zinc ion binding"/>
    <property type="evidence" value="ECO:0007669"/>
    <property type="project" value="UniProtKB-KW"/>
</dbReference>
<feature type="domain" description="MYND-type" evidence="5">
    <location>
        <begin position="214"/>
        <end position="256"/>
    </location>
</feature>
<evidence type="ECO:0000256" key="4">
    <source>
        <dbReference type="PROSITE-ProRule" id="PRU00134"/>
    </source>
</evidence>
<dbReference type="Gene3D" id="6.10.140.2220">
    <property type="match status" value="1"/>
</dbReference>
<gene>
    <name evidence="6" type="ORF">PILCRDRAFT_820376</name>
</gene>
<dbReference type="InParanoid" id="A0A0C3B891"/>
<dbReference type="EMBL" id="KN832994">
    <property type="protein sequence ID" value="KIM82518.1"/>
    <property type="molecule type" value="Genomic_DNA"/>
</dbReference>
<keyword evidence="2 4" id="KW-0863">Zinc-finger</keyword>
<keyword evidence="1" id="KW-0479">Metal-binding</keyword>
<evidence type="ECO:0000256" key="3">
    <source>
        <dbReference type="ARBA" id="ARBA00022833"/>
    </source>
</evidence>
<organism evidence="6 7">
    <name type="scientific">Piloderma croceum (strain F 1598)</name>
    <dbReference type="NCBI Taxonomy" id="765440"/>
    <lineage>
        <taxon>Eukaryota</taxon>
        <taxon>Fungi</taxon>
        <taxon>Dikarya</taxon>
        <taxon>Basidiomycota</taxon>
        <taxon>Agaricomycotina</taxon>
        <taxon>Agaricomycetes</taxon>
        <taxon>Agaricomycetidae</taxon>
        <taxon>Atheliales</taxon>
        <taxon>Atheliaceae</taxon>
        <taxon>Piloderma</taxon>
    </lineage>
</organism>
<dbReference type="PROSITE" id="PS50865">
    <property type="entry name" value="ZF_MYND_2"/>
    <property type="match status" value="1"/>
</dbReference>
<dbReference type="OrthoDB" id="432970at2759"/>
<dbReference type="HOGENOM" id="CLU_076640_1_0_1"/>
<keyword evidence="7" id="KW-1185">Reference proteome</keyword>
<evidence type="ECO:0000256" key="1">
    <source>
        <dbReference type="ARBA" id="ARBA00022723"/>
    </source>
</evidence>
<dbReference type="Pfam" id="PF01753">
    <property type="entry name" value="zf-MYND"/>
    <property type="match status" value="1"/>
</dbReference>
<reference evidence="7" key="2">
    <citation type="submission" date="2015-01" db="EMBL/GenBank/DDBJ databases">
        <title>Evolutionary Origins and Diversification of the Mycorrhizal Mutualists.</title>
        <authorList>
            <consortium name="DOE Joint Genome Institute"/>
            <consortium name="Mycorrhizal Genomics Consortium"/>
            <person name="Kohler A."/>
            <person name="Kuo A."/>
            <person name="Nagy L.G."/>
            <person name="Floudas D."/>
            <person name="Copeland A."/>
            <person name="Barry K.W."/>
            <person name="Cichocki N."/>
            <person name="Veneault-Fourrey C."/>
            <person name="LaButti K."/>
            <person name="Lindquist E.A."/>
            <person name="Lipzen A."/>
            <person name="Lundell T."/>
            <person name="Morin E."/>
            <person name="Murat C."/>
            <person name="Riley R."/>
            <person name="Ohm R."/>
            <person name="Sun H."/>
            <person name="Tunlid A."/>
            <person name="Henrissat B."/>
            <person name="Grigoriev I.V."/>
            <person name="Hibbett D.S."/>
            <person name="Martin F."/>
        </authorList>
    </citation>
    <scope>NUCLEOTIDE SEQUENCE [LARGE SCALE GENOMIC DNA]</scope>
    <source>
        <strain evidence="7">F 1598</strain>
    </source>
</reference>
<keyword evidence="3" id="KW-0862">Zinc</keyword>